<dbReference type="Proteomes" id="UP000254156">
    <property type="component" value="Unassembled WGS sequence"/>
</dbReference>
<gene>
    <name evidence="2" type="ORF">HQ47_04250</name>
    <name evidence="3" type="ORF">NCTC11632_00359</name>
</gene>
<feature type="transmembrane region" description="Helical" evidence="1">
    <location>
        <begin position="26"/>
        <end position="44"/>
    </location>
</feature>
<sequence length="240" mass="25922">MSELLLIISIVAVIKLLIEEAQRASIGVRIVHAVLFVLYIVWIHPICLNISKLSVDAWLASAESLQNITLAVIADLMLCLLLATANEVRKPDRRYIKYYGAGRAVAAVLHRAAPLLPPLLAWPALFYLRIELLFDLTGVSFIGVTATMAVCVAAIVVFAPQICNSLHFKAEMRKEMSILCSLFTLAAVVGAGVLTLENHVYGSPAIDPDTGILLAAIAAGAGGGYLIFNLKHRHSNKNNV</sequence>
<dbReference type="AlphaFoldDB" id="A0A0A2EAS8"/>
<feature type="transmembrane region" description="Helical" evidence="1">
    <location>
        <begin position="211"/>
        <end position="228"/>
    </location>
</feature>
<keyword evidence="1" id="KW-1133">Transmembrane helix</keyword>
<keyword evidence="4" id="KW-1185">Reference proteome</keyword>
<dbReference type="RefSeq" id="WP_025004860.1">
    <property type="nucleotide sequence ID" value="NZ_JRFA01000010.1"/>
</dbReference>
<keyword evidence="1" id="KW-0472">Membrane</keyword>
<organism evidence="2 4">
    <name type="scientific">Porphyromonas macacae</name>
    <dbReference type="NCBI Taxonomy" id="28115"/>
    <lineage>
        <taxon>Bacteria</taxon>
        <taxon>Pseudomonadati</taxon>
        <taxon>Bacteroidota</taxon>
        <taxon>Bacteroidia</taxon>
        <taxon>Bacteroidales</taxon>
        <taxon>Porphyromonadaceae</taxon>
        <taxon>Porphyromonas</taxon>
    </lineage>
</organism>
<protein>
    <submittedName>
        <fullName evidence="2">Uncharacterized protein</fullName>
    </submittedName>
</protein>
<proteinExistence type="predicted"/>
<reference evidence="2 4" key="1">
    <citation type="submission" date="2014-09" db="EMBL/GenBank/DDBJ databases">
        <title>Draft Genome Sequence of Porphyromonas macacae COT-192_OH2859.</title>
        <authorList>
            <person name="Wallis C."/>
            <person name="Deusch O."/>
            <person name="O'Flynn C."/>
            <person name="Davis I."/>
            <person name="Horsfall A."/>
            <person name="Kirkwood N."/>
            <person name="Harris S."/>
            <person name="Eisen J.A."/>
            <person name="Coil D.A."/>
            <person name="Darling A.E."/>
            <person name="Jospin G."/>
            <person name="Alexiev A."/>
        </authorList>
    </citation>
    <scope>NUCLEOTIDE SEQUENCE [LARGE SCALE GENOMIC DNA]</scope>
    <source>
        <strain evidence="4">COT-192 OH2859</strain>
        <strain evidence="2">COT-192_OH2859</strain>
    </source>
</reference>
<feature type="transmembrane region" description="Helical" evidence="1">
    <location>
        <begin position="64"/>
        <end position="83"/>
    </location>
</feature>
<feature type="transmembrane region" description="Helical" evidence="1">
    <location>
        <begin position="104"/>
        <end position="126"/>
    </location>
</feature>
<evidence type="ECO:0000256" key="1">
    <source>
        <dbReference type="SAM" id="Phobius"/>
    </source>
</evidence>
<evidence type="ECO:0000313" key="5">
    <source>
        <dbReference type="Proteomes" id="UP000254156"/>
    </source>
</evidence>
<dbReference type="EMBL" id="JRFA01000010">
    <property type="protein sequence ID" value="KGN74752.1"/>
    <property type="molecule type" value="Genomic_DNA"/>
</dbReference>
<feature type="transmembrane region" description="Helical" evidence="1">
    <location>
        <begin position="178"/>
        <end position="196"/>
    </location>
</feature>
<feature type="transmembrane region" description="Helical" evidence="1">
    <location>
        <begin position="138"/>
        <end position="158"/>
    </location>
</feature>
<evidence type="ECO:0000313" key="2">
    <source>
        <dbReference type="EMBL" id="KGN74752.1"/>
    </source>
</evidence>
<evidence type="ECO:0000313" key="4">
    <source>
        <dbReference type="Proteomes" id="UP000030103"/>
    </source>
</evidence>
<reference evidence="3 5" key="2">
    <citation type="submission" date="2018-06" db="EMBL/GenBank/DDBJ databases">
        <authorList>
            <consortium name="Pathogen Informatics"/>
            <person name="Doyle S."/>
        </authorList>
    </citation>
    <scope>NUCLEOTIDE SEQUENCE [LARGE SCALE GENOMIC DNA]</scope>
    <source>
        <strain evidence="3 5">NCTC11632</strain>
    </source>
</reference>
<name>A0A0A2EAS8_9PORP</name>
<dbReference type="EMBL" id="UGTF01000002">
    <property type="protein sequence ID" value="SUB88291.1"/>
    <property type="molecule type" value="Genomic_DNA"/>
</dbReference>
<dbReference type="Proteomes" id="UP000030103">
    <property type="component" value="Unassembled WGS sequence"/>
</dbReference>
<keyword evidence="1" id="KW-0812">Transmembrane</keyword>
<dbReference type="eggNOG" id="ENOG50322V1">
    <property type="taxonomic scope" value="Bacteria"/>
</dbReference>
<dbReference type="STRING" id="28115.HQ47_04250"/>
<accession>A0A0A2EAS8</accession>
<evidence type="ECO:0000313" key="3">
    <source>
        <dbReference type="EMBL" id="SUB88291.1"/>
    </source>
</evidence>